<accession>A0A8J6C555</accession>
<feature type="compositionally biased region" description="Low complexity" evidence="5">
    <location>
        <begin position="147"/>
        <end position="159"/>
    </location>
</feature>
<keyword evidence="1" id="KW-0479">Metal-binding</keyword>
<evidence type="ECO:0000256" key="2">
    <source>
        <dbReference type="ARBA" id="ARBA00022771"/>
    </source>
</evidence>
<dbReference type="CDD" id="cd16454">
    <property type="entry name" value="RING-H2_PA-TM-RING"/>
    <property type="match status" value="1"/>
</dbReference>
<dbReference type="SMART" id="SM00184">
    <property type="entry name" value="RING"/>
    <property type="match status" value="1"/>
</dbReference>
<dbReference type="SUPFAM" id="SSF57850">
    <property type="entry name" value="RING/U-box"/>
    <property type="match status" value="1"/>
</dbReference>
<evidence type="ECO:0000313" key="8">
    <source>
        <dbReference type="Proteomes" id="UP000751190"/>
    </source>
</evidence>
<dbReference type="EMBL" id="JAGTXO010000061">
    <property type="protein sequence ID" value="KAG8457865.1"/>
    <property type="molecule type" value="Genomic_DNA"/>
</dbReference>
<dbReference type="Gene3D" id="3.30.40.10">
    <property type="entry name" value="Zinc/RING finger domain, C3HC4 (zinc finger)"/>
    <property type="match status" value="1"/>
</dbReference>
<sequence>MAGGRTAGFLDSVRAQSEALRAEARELGAALGAAPWAAAQLYGHVDGDGARASVACAARLALLAPPPKPSVLRCGAGGGAAEAIVGRASAPAPRAHAGGHASDSRCTDGSVGPRARGAAGEARGRLSDGARASHAHGAPGGDPAECAAGNDGSPASADGDGAGARERLVALALERMGTRGIALALAAPSGGCAPPDAPDARAGQRPLSARLRETRARAAGSAHAPRALSARRARPVSNAQPICAPTVALSAVALQRSRSGAIATMLALDAALAADLEHNRRAPAAMDRDAPTVGASAEPGGAEPGAQLRMFARLVGGAAGDGRARALPPRPAELRPRGLSAVALSRLAVFEVRTRPLCSVSQSSVSASDGAPSQSHGCCCICLEQLAAGQRACALECAHVFHAACIREWLRRCAECPLCKRDPGAALGV</sequence>
<evidence type="ECO:0000256" key="5">
    <source>
        <dbReference type="SAM" id="MobiDB-lite"/>
    </source>
</evidence>
<dbReference type="PROSITE" id="PS50089">
    <property type="entry name" value="ZF_RING_2"/>
    <property type="match status" value="1"/>
</dbReference>
<dbReference type="OrthoDB" id="678282at2759"/>
<proteinExistence type="predicted"/>
<evidence type="ECO:0000256" key="4">
    <source>
        <dbReference type="PROSITE-ProRule" id="PRU00175"/>
    </source>
</evidence>
<reference evidence="7" key="1">
    <citation type="submission" date="2021-05" db="EMBL/GenBank/DDBJ databases">
        <title>The genome of the haptophyte Pavlova lutheri (Diacronema luteri, Pavlovales) - a model for lipid biosynthesis in eukaryotic algae.</title>
        <authorList>
            <person name="Hulatt C.J."/>
            <person name="Posewitz M.C."/>
        </authorList>
    </citation>
    <scope>NUCLEOTIDE SEQUENCE</scope>
    <source>
        <strain evidence="7">NIVA-4/92</strain>
    </source>
</reference>
<dbReference type="PANTHER" id="PTHR45931:SF3">
    <property type="entry name" value="RING ZINC FINGER-CONTAINING PROTEIN"/>
    <property type="match status" value="1"/>
</dbReference>
<evidence type="ECO:0000256" key="3">
    <source>
        <dbReference type="ARBA" id="ARBA00022833"/>
    </source>
</evidence>
<feature type="region of interest" description="Disordered" evidence="5">
    <location>
        <begin position="283"/>
        <end position="303"/>
    </location>
</feature>
<feature type="compositionally biased region" description="Low complexity" evidence="5">
    <location>
        <begin position="91"/>
        <end position="101"/>
    </location>
</feature>
<name>A0A8J6C555_DIALT</name>
<keyword evidence="2 4" id="KW-0863">Zinc-finger</keyword>
<keyword evidence="3" id="KW-0862">Zinc</keyword>
<protein>
    <recommendedName>
        <fullName evidence="6">RING-type domain-containing protein</fullName>
    </recommendedName>
</protein>
<dbReference type="InterPro" id="IPR001841">
    <property type="entry name" value="Znf_RING"/>
</dbReference>
<comment type="caution">
    <text evidence="7">The sequence shown here is derived from an EMBL/GenBank/DDBJ whole genome shotgun (WGS) entry which is preliminary data.</text>
</comment>
<keyword evidence="8" id="KW-1185">Reference proteome</keyword>
<evidence type="ECO:0000259" key="6">
    <source>
        <dbReference type="PROSITE" id="PS50089"/>
    </source>
</evidence>
<evidence type="ECO:0000256" key="1">
    <source>
        <dbReference type="ARBA" id="ARBA00022723"/>
    </source>
</evidence>
<feature type="region of interest" description="Disordered" evidence="5">
    <location>
        <begin position="91"/>
        <end position="161"/>
    </location>
</feature>
<feature type="compositionally biased region" description="Low complexity" evidence="5">
    <location>
        <begin position="112"/>
        <end position="121"/>
    </location>
</feature>
<dbReference type="GO" id="GO:0061630">
    <property type="term" value="F:ubiquitin protein ligase activity"/>
    <property type="evidence" value="ECO:0007669"/>
    <property type="project" value="TreeGrafter"/>
</dbReference>
<dbReference type="GO" id="GO:0005634">
    <property type="term" value="C:nucleus"/>
    <property type="evidence" value="ECO:0007669"/>
    <property type="project" value="TreeGrafter"/>
</dbReference>
<organism evidence="7 8">
    <name type="scientific">Diacronema lutheri</name>
    <name type="common">Unicellular marine alga</name>
    <name type="synonym">Monochrysis lutheri</name>
    <dbReference type="NCBI Taxonomy" id="2081491"/>
    <lineage>
        <taxon>Eukaryota</taxon>
        <taxon>Haptista</taxon>
        <taxon>Haptophyta</taxon>
        <taxon>Pavlovophyceae</taxon>
        <taxon>Pavlovales</taxon>
        <taxon>Pavlovaceae</taxon>
        <taxon>Diacronema</taxon>
    </lineage>
</organism>
<dbReference type="GO" id="GO:0006511">
    <property type="term" value="P:ubiquitin-dependent protein catabolic process"/>
    <property type="evidence" value="ECO:0007669"/>
    <property type="project" value="TreeGrafter"/>
</dbReference>
<feature type="domain" description="RING-type" evidence="6">
    <location>
        <begin position="379"/>
        <end position="420"/>
    </location>
</feature>
<dbReference type="Proteomes" id="UP000751190">
    <property type="component" value="Unassembled WGS sequence"/>
</dbReference>
<dbReference type="InterPro" id="IPR013083">
    <property type="entry name" value="Znf_RING/FYVE/PHD"/>
</dbReference>
<dbReference type="PANTHER" id="PTHR45931">
    <property type="entry name" value="SI:CH211-59O9.10"/>
    <property type="match status" value="1"/>
</dbReference>
<feature type="compositionally biased region" description="Low complexity" evidence="5">
    <location>
        <begin position="294"/>
        <end position="303"/>
    </location>
</feature>
<evidence type="ECO:0000313" key="7">
    <source>
        <dbReference type="EMBL" id="KAG8457865.1"/>
    </source>
</evidence>
<dbReference type="GO" id="GO:0008270">
    <property type="term" value="F:zinc ion binding"/>
    <property type="evidence" value="ECO:0007669"/>
    <property type="project" value="UniProtKB-KW"/>
</dbReference>
<dbReference type="Pfam" id="PF13639">
    <property type="entry name" value="zf-RING_2"/>
    <property type="match status" value="1"/>
</dbReference>
<dbReference type="AlphaFoldDB" id="A0A8J6C555"/>
<dbReference type="InterPro" id="IPR051834">
    <property type="entry name" value="RING_finger_E3_ligase"/>
</dbReference>
<gene>
    <name evidence="7" type="ORF">KFE25_009763</name>
</gene>